<protein>
    <submittedName>
        <fullName evidence="2">tRNA (Cytidine(32)/guanosine(34)-2'-O)-methyltransferase</fullName>
    </submittedName>
</protein>
<accession>A0AA35WAR6</accession>
<gene>
    <name evidence="2" type="ORF">GBAR_LOCUS9012</name>
</gene>
<sequence length="131" mass="14600">MAKPLLDYKYDPTTNSEVGMSRIIAPFVACGDLSGFDSDMTYPVQVSGEEDRYTPLKPTQAPINPPYKTACSMKRGATTSENQTTATTTTGEPIMTTEDQTTATTTTGEPLLLTMRTTLCHYYHWRPNHYY</sequence>
<feature type="region of interest" description="Disordered" evidence="1">
    <location>
        <begin position="49"/>
        <end position="105"/>
    </location>
</feature>
<evidence type="ECO:0000313" key="3">
    <source>
        <dbReference type="Proteomes" id="UP001174909"/>
    </source>
</evidence>
<evidence type="ECO:0000256" key="1">
    <source>
        <dbReference type="SAM" id="MobiDB-lite"/>
    </source>
</evidence>
<dbReference type="AlphaFoldDB" id="A0AA35WAR6"/>
<reference evidence="2" key="1">
    <citation type="submission" date="2023-03" db="EMBL/GenBank/DDBJ databases">
        <authorList>
            <person name="Steffen K."/>
            <person name="Cardenas P."/>
        </authorList>
    </citation>
    <scope>NUCLEOTIDE SEQUENCE</scope>
</reference>
<proteinExistence type="predicted"/>
<name>A0AA35WAR6_GEOBA</name>
<dbReference type="Proteomes" id="UP001174909">
    <property type="component" value="Unassembled WGS sequence"/>
</dbReference>
<feature type="compositionally biased region" description="Low complexity" evidence="1">
    <location>
        <begin position="78"/>
        <end position="105"/>
    </location>
</feature>
<organism evidence="2 3">
    <name type="scientific">Geodia barretti</name>
    <name type="common">Barrett's horny sponge</name>
    <dbReference type="NCBI Taxonomy" id="519541"/>
    <lineage>
        <taxon>Eukaryota</taxon>
        <taxon>Metazoa</taxon>
        <taxon>Porifera</taxon>
        <taxon>Demospongiae</taxon>
        <taxon>Heteroscleromorpha</taxon>
        <taxon>Tetractinellida</taxon>
        <taxon>Astrophorina</taxon>
        <taxon>Geodiidae</taxon>
        <taxon>Geodia</taxon>
    </lineage>
</organism>
<keyword evidence="3" id="KW-1185">Reference proteome</keyword>
<evidence type="ECO:0000313" key="2">
    <source>
        <dbReference type="EMBL" id="CAI8014408.1"/>
    </source>
</evidence>
<dbReference type="EMBL" id="CASHTH010001361">
    <property type="protein sequence ID" value="CAI8014408.1"/>
    <property type="molecule type" value="Genomic_DNA"/>
</dbReference>
<comment type="caution">
    <text evidence="2">The sequence shown here is derived from an EMBL/GenBank/DDBJ whole genome shotgun (WGS) entry which is preliminary data.</text>
</comment>